<dbReference type="AlphaFoldDB" id="A0A3M3RC44"/>
<protein>
    <submittedName>
        <fullName evidence="1">Uncharacterized protein</fullName>
    </submittedName>
</protein>
<organism evidence="1 2">
    <name type="scientific">Pseudomonas cannabina</name>
    <dbReference type="NCBI Taxonomy" id="86840"/>
    <lineage>
        <taxon>Bacteria</taxon>
        <taxon>Pseudomonadati</taxon>
        <taxon>Pseudomonadota</taxon>
        <taxon>Gammaproteobacteria</taxon>
        <taxon>Pseudomonadales</taxon>
        <taxon>Pseudomonadaceae</taxon>
        <taxon>Pseudomonas</taxon>
    </lineage>
</organism>
<reference evidence="1 2" key="1">
    <citation type="submission" date="2018-08" db="EMBL/GenBank/DDBJ databases">
        <title>Recombination of ecologically and evolutionarily significant loci maintains genetic cohesion in the Pseudomonas syringae species complex.</title>
        <authorList>
            <person name="Dillon M."/>
            <person name="Thakur S."/>
            <person name="Almeida R.N.D."/>
            <person name="Weir B.S."/>
            <person name="Guttman D.S."/>
        </authorList>
    </citation>
    <scope>NUCLEOTIDE SEQUENCE [LARGE SCALE GENOMIC DNA]</scope>
    <source>
        <strain evidence="1 2">ICMP 15203</strain>
    </source>
</reference>
<comment type="caution">
    <text evidence="1">The sequence shown here is derived from an EMBL/GenBank/DDBJ whole genome shotgun (WGS) entry which is preliminary data.</text>
</comment>
<dbReference type="Proteomes" id="UP000270524">
    <property type="component" value="Unassembled WGS sequence"/>
</dbReference>
<evidence type="ECO:0000313" key="1">
    <source>
        <dbReference type="EMBL" id="RMN93937.1"/>
    </source>
</evidence>
<evidence type="ECO:0000313" key="2">
    <source>
        <dbReference type="Proteomes" id="UP000270524"/>
    </source>
</evidence>
<proteinExistence type="predicted"/>
<feature type="non-terminal residue" evidence="1">
    <location>
        <position position="1"/>
    </location>
</feature>
<accession>A0A3M3RC44</accession>
<name>A0A3M3RC44_PSECA</name>
<gene>
    <name evidence="1" type="ORF">ALQ51_02772</name>
</gene>
<sequence length="64" mass="6791">SAVTYVAICVVSAIAVKKLSCDAPRRHPVLDALRPLCGAERHTAVLRGQLDMLSTQGTFSPLGE</sequence>
<dbReference type="EMBL" id="RBPJ01000195">
    <property type="protein sequence ID" value="RMN93937.1"/>
    <property type="molecule type" value="Genomic_DNA"/>
</dbReference>